<feature type="region of interest" description="Disordered" evidence="11">
    <location>
        <begin position="48"/>
        <end position="133"/>
    </location>
</feature>
<proteinExistence type="inferred from homology"/>
<evidence type="ECO:0000256" key="5">
    <source>
        <dbReference type="ARBA" id="ARBA00022982"/>
    </source>
</evidence>
<evidence type="ECO:0000256" key="8">
    <source>
        <dbReference type="ARBA" id="ARBA00023065"/>
    </source>
</evidence>
<protein>
    <recommendedName>
        <fullName evidence="13">FAD-binding FR-type domain-containing protein</fullName>
    </recommendedName>
</protein>
<dbReference type="SFLD" id="SFLDS00052">
    <property type="entry name" value="Ferric_Reductase_Domain"/>
    <property type="match status" value="1"/>
</dbReference>
<keyword evidence="15" id="KW-1185">Reference proteome</keyword>
<dbReference type="OrthoDB" id="17725at2759"/>
<feature type="transmembrane region" description="Helical" evidence="12">
    <location>
        <begin position="199"/>
        <end position="220"/>
    </location>
</feature>
<feature type="transmembrane region" description="Helical" evidence="12">
    <location>
        <begin position="6"/>
        <end position="27"/>
    </location>
</feature>
<dbReference type="AlphaFoldDB" id="A0A9P5N0F7"/>
<dbReference type="InterPro" id="IPR013130">
    <property type="entry name" value="Fe3_Rdtase_TM_dom"/>
</dbReference>
<evidence type="ECO:0000256" key="9">
    <source>
        <dbReference type="ARBA" id="ARBA00023136"/>
    </source>
</evidence>
<evidence type="ECO:0000256" key="10">
    <source>
        <dbReference type="ARBA" id="ARBA00023180"/>
    </source>
</evidence>
<reference evidence="14" key="2">
    <citation type="journal article" date="2020" name="Nat. Commun.">
        <title>Large-scale genome sequencing of mycorrhizal fungi provides insights into the early evolution of symbiotic traits.</title>
        <authorList>
            <person name="Miyauchi S."/>
            <person name="Kiss E."/>
            <person name="Kuo A."/>
            <person name="Drula E."/>
            <person name="Kohler A."/>
            <person name="Sanchez-Garcia M."/>
            <person name="Morin E."/>
            <person name="Andreopoulos B."/>
            <person name="Barry K.W."/>
            <person name="Bonito G."/>
            <person name="Buee M."/>
            <person name="Carver A."/>
            <person name="Chen C."/>
            <person name="Cichocki N."/>
            <person name="Clum A."/>
            <person name="Culley D."/>
            <person name="Crous P.W."/>
            <person name="Fauchery L."/>
            <person name="Girlanda M."/>
            <person name="Hayes R.D."/>
            <person name="Keri Z."/>
            <person name="LaButti K."/>
            <person name="Lipzen A."/>
            <person name="Lombard V."/>
            <person name="Magnuson J."/>
            <person name="Maillard F."/>
            <person name="Murat C."/>
            <person name="Nolan M."/>
            <person name="Ohm R.A."/>
            <person name="Pangilinan J."/>
            <person name="Pereira M.F."/>
            <person name="Perotto S."/>
            <person name="Peter M."/>
            <person name="Pfister S."/>
            <person name="Riley R."/>
            <person name="Sitrit Y."/>
            <person name="Stielow J.B."/>
            <person name="Szollosi G."/>
            <person name="Zifcakova L."/>
            <person name="Stursova M."/>
            <person name="Spatafora J.W."/>
            <person name="Tedersoo L."/>
            <person name="Vaario L.M."/>
            <person name="Yamada A."/>
            <person name="Yan M."/>
            <person name="Wang P."/>
            <person name="Xu J."/>
            <person name="Bruns T."/>
            <person name="Baldrian P."/>
            <person name="Vilgalys R."/>
            <person name="Dunand C."/>
            <person name="Henrissat B."/>
            <person name="Grigoriev I.V."/>
            <person name="Hibbett D."/>
            <person name="Nagy L.G."/>
            <person name="Martin F.M."/>
        </authorList>
    </citation>
    <scope>NUCLEOTIDE SEQUENCE</scope>
    <source>
        <strain evidence="14">Prilba</strain>
    </source>
</reference>
<sequence length="658" mass="72400">MSFITVPIFVFHIDVVLLSLFALYVVLTLPRALVRLFQPSELLNGFFLRSGAPPRTTPHHRSDTRGRSSATRTKPNRSTSTRTNLTARTLVDLPEDAEGGKNSKALIIPPRPVAAATRGSRSRRSPPEPRRVPTRVPRWTTILHPTLAYTLNFRVAPGFSFGKLLVLLTYASLMLYVSLRHSDPFSDSLRTGYVAMSQIPIAVALAGKTNWLSWACGVGYEKLNYIHRFSGRVIVIAANVHALGYFYTWSLTGAMHSQLFITKNLWGLVALCAIDLLFACTLSFVRNRMYTLFFTIHVTGVTVFLLATYKHARTSLPYVLTAVGLYLFDHLARIARTRYATGWLTAEPALNGGTTLVYVPSLRAGWRAGQHVRVRIVSSAWFGWWATWFICRARPFTIAAGSDSGGMMLPIKALGSWTRNLLRMAGDADDARPEPMFTDPERGRGPAREVRVIVEGPYSGPGYTLYTAYSGAVLVAGGSGISYVMSVLDDMLRKHASGKSHVRVIEVIWTVMDPDSLYSLLPELIPLMQPRASPYNSLSLRFNVHWTRVSSRPARMPRTALPPGMYLRPGRPDLFATLETVITGVRTAYSTNRGGSGGSDIPSGIVIGSCGPTALMDDAARAVGRVSWADWKDVGGVESIEECVCSILVIASRMLKGS</sequence>
<dbReference type="Pfam" id="PF01794">
    <property type="entry name" value="Ferric_reduct"/>
    <property type="match status" value="1"/>
</dbReference>
<keyword evidence="9 12" id="KW-0472">Membrane</keyword>
<dbReference type="EMBL" id="WHVB01000004">
    <property type="protein sequence ID" value="KAF8483422.1"/>
    <property type="molecule type" value="Genomic_DNA"/>
</dbReference>
<dbReference type="CDD" id="cd06186">
    <property type="entry name" value="NOX_Duox_like_FAD_NADP"/>
    <property type="match status" value="1"/>
</dbReference>
<keyword evidence="10" id="KW-0325">Glycoprotein</keyword>
<comment type="subcellular location">
    <subcellularLocation>
        <location evidence="1">Membrane</location>
        <topology evidence="1">Multi-pass membrane protein</topology>
    </subcellularLocation>
</comment>
<reference evidence="14" key="1">
    <citation type="submission" date="2019-10" db="EMBL/GenBank/DDBJ databases">
        <authorList>
            <consortium name="DOE Joint Genome Institute"/>
            <person name="Kuo A."/>
            <person name="Miyauchi S."/>
            <person name="Kiss E."/>
            <person name="Drula E."/>
            <person name="Kohler A."/>
            <person name="Sanchez-Garcia M."/>
            <person name="Andreopoulos B."/>
            <person name="Barry K.W."/>
            <person name="Bonito G."/>
            <person name="Buee M."/>
            <person name="Carver A."/>
            <person name="Chen C."/>
            <person name="Cichocki N."/>
            <person name="Clum A."/>
            <person name="Culley D."/>
            <person name="Crous P.W."/>
            <person name="Fauchery L."/>
            <person name="Girlanda M."/>
            <person name="Hayes R."/>
            <person name="Keri Z."/>
            <person name="LaButti K."/>
            <person name="Lipzen A."/>
            <person name="Lombard V."/>
            <person name="Magnuson J."/>
            <person name="Maillard F."/>
            <person name="Morin E."/>
            <person name="Murat C."/>
            <person name="Nolan M."/>
            <person name="Ohm R."/>
            <person name="Pangilinan J."/>
            <person name="Pereira M."/>
            <person name="Perotto S."/>
            <person name="Peter M."/>
            <person name="Riley R."/>
            <person name="Sitrit Y."/>
            <person name="Stielow B."/>
            <person name="Szollosi G."/>
            <person name="Zifcakova L."/>
            <person name="Stursova M."/>
            <person name="Spatafora J.W."/>
            <person name="Tedersoo L."/>
            <person name="Vaario L.-M."/>
            <person name="Yamada A."/>
            <person name="Yan M."/>
            <person name="Wang P."/>
            <person name="Xu J."/>
            <person name="Bruns T."/>
            <person name="Baldrian P."/>
            <person name="Vilgalys R."/>
            <person name="Henrissat B."/>
            <person name="Grigoriev I.V."/>
            <person name="Hibbett D."/>
            <person name="Nagy L.G."/>
            <person name="Martin F.M."/>
        </authorList>
    </citation>
    <scope>NUCLEOTIDE SEQUENCE</scope>
    <source>
        <strain evidence="14">Prilba</strain>
    </source>
</reference>
<dbReference type="PANTHER" id="PTHR32361">
    <property type="entry name" value="FERRIC/CUPRIC REDUCTASE TRANSMEMBRANE COMPONENT"/>
    <property type="match status" value="1"/>
</dbReference>
<name>A0A9P5N0F7_9AGAM</name>
<dbReference type="InterPro" id="IPR017927">
    <property type="entry name" value="FAD-bd_FR_type"/>
</dbReference>
<keyword evidence="5" id="KW-0249">Electron transport</keyword>
<feature type="transmembrane region" description="Helical" evidence="12">
    <location>
        <begin position="161"/>
        <end position="179"/>
    </location>
</feature>
<dbReference type="InterPro" id="IPR039261">
    <property type="entry name" value="FNR_nucleotide-bd"/>
</dbReference>
<evidence type="ECO:0000256" key="6">
    <source>
        <dbReference type="ARBA" id="ARBA00022989"/>
    </source>
</evidence>
<evidence type="ECO:0000256" key="11">
    <source>
        <dbReference type="SAM" id="MobiDB-lite"/>
    </source>
</evidence>
<dbReference type="PANTHER" id="PTHR32361:SF9">
    <property type="entry name" value="FERRIC REDUCTASE TRANSMEMBRANE COMPONENT 3-RELATED"/>
    <property type="match status" value="1"/>
</dbReference>
<accession>A0A9P5N0F7</accession>
<keyword evidence="7" id="KW-0560">Oxidoreductase</keyword>
<dbReference type="Proteomes" id="UP000759537">
    <property type="component" value="Unassembled WGS sequence"/>
</dbReference>
<comment type="similarity">
    <text evidence="2">Belongs to the ferric reductase (FRE) family.</text>
</comment>
<dbReference type="GO" id="GO:0005886">
    <property type="term" value="C:plasma membrane"/>
    <property type="evidence" value="ECO:0007669"/>
    <property type="project" value="TreeGrafter"/>
</dbReference>
<dbReference type="GO" id="GO:0006879">
    <property type="term" value="P:intracellular iron ion homeostasis"/>
    <property type="evidence" value="ECO:0007669"/>
    <property type="project" value="TreeGrafter"/>
</dbReference>
<dbReference type="InterPro" id="IPR013112">
    <property type="entry name" value="FAD-bd_8"/>
</dbReference>
<feature type="compositionally biased region" description="Polar residues" evidence="11">
    <location>
        <begin position="67"/>
        <end position="87"/>
    </location>
</feature>
<evidence type="ECO:0000256" key="4">
    <source>
        <dbReference type="ARBA" id="ARBA00022692"/>
    </source>
</evidence>
<organism evidence="14 15">
    <name type="scientific">Russula ochroleuca</name>
    <dbReference type="NCBI Taxonomy" id="152965"/>
    <lineage>
        <taxon>Eukaryota</taxon>
        <taxon>Fungi</taxon>
        <taxon>Dikarya</taxon>
        <taxon>Basidiomycota</taxon>
        <taxon>Agaricomycotina</taxon>
        <taxon>Agaricomycetes</taxon>
        <taxon>Russulales</taxon>
        <taxon>Russulaceae</taxon>
        <taxon>Russula</taxon>
    </lineage>
</organism>
<comment type="caution">
    <text evidence="14">The sequence shown here is derived from an EMBL/GenBank/DDBJ whole genome shotgun (WGS) entry which is preliminary data.</text>
</comment>
<evidence type="ECO:0000256" key="2">
    <source>
        <dbReference type="ARBA" id="ARBA00006278"/>
    </source>
</evidence>
<dbReference type="InterPro" id="IPR051410">
    <property type="entry name" value="Ferric/Cupric_Reductase"/>
</dbReference>
<evidence type="ECO:0000313" key="14">
    <source>
        <dbReference type="EMBL" id="KAF8483422.1"/>
    </source>
</evidence>
<dbReference type="GO" id="GO:0006826">
    <property type="term" value="P:iron ion transport"/>
    <property type="evidence" value="ECO:0007669"/>
    <property type="project" value="TreeGrafter"/>
</dbReference>
<dbReference type="Pfam" id="PF08022">
    <property type="entry name" value="FAD_binding_8"/>
    <property type="match status" value="1"/>
</dbReference>
<evidence type="ECO:0000256" key="12">
    <source>
        <dbReference type="SAM" id="Phobius"/>
    </source>
</evidence>
<dbReference type="PROSITE" id="PS51384">
    <property type="entry name" value="FAD_FR"/>
    <property type="match status" value="1"/>
</dbReference>
<dbReference type="Pfam" id="PF08030">
    <property type="entry name" value="NAD_binding_6"/>
    <property type="match status" value="1"/>
</dbReference>
<dbReference type="GO" id="GO:0000293">
    <property type="term" value="F:ferric-chelate reductase activity"/>
    <property type="evidence" value="ECO:0007669"/>
    <property type="project" value="UniProtKB-ARBA"/>
</dbReference>
<dbReference type="InterPro" id="IPR013121">
    <property type="entry name" value="Fe_red_NAD-bd_6"/>
</dbReference>
<dbReference type="SFLD" id="SFLDG01168">
    <property type="entry name" value="Ferric_reductase_subgroup_(FRE"/>
    <property type="match status" value="1"/>
</dbReference>
<keyword evidence="8" id="KW-0406">Ion transport</keyword>
<dbReference type="Gene3D" id="3.40.50.80">
    <property type="entry name" value="Nucleotide-binding domain of ferredoxin-NADP reductase (FNR) module"/>
    <property type="match status" value="1"/>
</dbReference>
<evidence type="ECO:0000313" key="15">
    <source>
        <dbReference type="Proteomes" id="UP000759537"/>
    </source>
</evidence>
<dbReference type="SUPFAM" id="SSF52343">
    <property type="entry name" value="Ferredoxin reductase-like, C-terminal NADP-linked domain"/>
    <property type="match status" value="1"/>
</dbReference>
<evidence type="ECO:0000259" key="13">
    <source>
        <dbReference type="PROSITE" id="PS51384"/>
    </source>
</evidence>
<evidence type="ECO:0000256" key="7">
    <source>
        <dbReference type="ARBA" id="ARBA00023002"/>
    </source>
</evidence>
<keyword evidence="3" id="KW-0813">Transport</keyword>
<feature type="transmembrane region" description="Helical" evidence="12">
    <location>
        <begin position="264"/>
        <end position="285"/>
    </location>
</feature>
<keyword evidence="6 12" id="KW-1133">Transmembrane helix</keyword>
<dbReference type="GO" id="GO:0015677">
    <property type="term" value="P:copper ion import"/>
    <property type="evidence" value="ECO:0007669"/>
    <property type="project" value="TreeGrafter"/>
</dbReference>
<feature type="transmembrane region" description="Helical" evidence="12">
    <location>
        <begin position="292"/>
        <end position="309"/>
    </location>
</feature>
<gene>
    <name evidence="14" type="ORF">DFH94DRAFT_626365</name>
</gene>
<feature type="transmembrane region" description="Helical" evidence="12">
    <location>
        <begin position="232"/>
        <end position="252"/>
    </location>
</feature>
<evidence type="ECO:0000256" key="3">
    <source>
        <dbReference type="ARBA" id="ARBA00022448"/>
    </source>
</evidence>
<evidence type="ECO:0000256" key="1">
    <source>
        <dbReference type="ARBA" id="ARBA00004141"/>
    </source>
</evidence>
<feature type="domain" description="FAD-binding FR-type" evidence="13">
    <location>
        <begin position="327"/>
        <end position="464"/>
    </location>
</feature>
<keyword evidence="4 12" id="KW-0812">Transmembrane</keyword>